<name>A0ABV2UKD8_9ACTN</name>
<keyword evidence="2" id="KW-1185">Reference proteome</keyword>
<reference evidence="1 2" key="1">
    <citation type="submission" date="2024-06" db="EMBL/GenBank/DDBJ databases">
        <title>The Natural Products Discovery Center: Release of the First 8490 Sequenced Strains for Exploring Actinobacteria Biosynthetic Diversity.</title>
        <authorList>
            <person name="Kalkreuter E."/>
            <person name="Kautsar S.A."/>
            <person name="Yang D."/>
            <person name="Bader C.D."/>
            <person name="Teijaro C.N."/>
            <person name="Fluegel L."/>
            <person name="Davis C.M."/>
            <person name="Simpson J.R."/>
            <person name="Lauterbach L."/>
            <person name="Steele A.D."/>
            <person name="Gui C."/>
            <person name="Meng S."/>
            <person name="Li G."/>
            <person name="Viehrig K."/>
            <person name="Ye F."/>
            <person name="Su P."/>
            <person name="Kiefer A.F."/>
            <person name="Nichols A."/>
            <person name="Cepeda A.J."/>
            <person name="Yan W."/>
            <person name="Fan B."/>
            <person name="Jiang Y."/>
            <person name="Adhikari A."/>
            <person name="Zheng C.-J."/>
            <person name="Schuster L."/>
            <person name="Cowan T.M."/>
            <person name="Smanski M.J."/>
            <person name="Chevrette M.G."/>
            <person name="De Carvalho L.P.S."/>
            <person name="Shen B."/>
        </authorList>
    </citation>
    <scope>NUCLEOTIDE SEQUENCE [LARGE SCALE GENOMIC DNA]</scope>
    <source>
        <strain evidence="1 2">NPDC005137</strain>
    </source>
</reference>
<comment type="caution">
    <text evidence="1">The sequence shown here is derived from an EMBL/GenBank/DDBJ whole genome shotgun (WGS) entry which is preliminary data.</text>
</comment>
<dbReference type="RefSeq" id="WP_356671526.1">
    <property type="nucleotide sequence ID" value="NZ_JBEXEF010000047.1"/>
</dbReference>
<protein>
    <submittedName>
        <fullName evidence="1">Uncharacterized protein</fullName>
    </submittedName>
</protein>
<sequence length="97" mass="10391">MAPATGARRRAPSRRRDLSGCSTAFGIGARSDAATLPSRLWSAYAPSAPCLNFAGRSYNSGQEFTLFALCRHLLTRVTDIVGFSGFNNLALSPLPKE</sequence>
<accession>A0ABV2UKD8</accession>
<organism evidence="1 2">
    <name type="scientific">Streptomyces sp. 900116325</name>
    <dbReference type="NCBI Taxonomy" id="3154295"/>
    <lineage>
        <taxon>Bacteria</taxon>
        <taxon>Bacillati</taxon>
        <taxon>Actinomycetota</taxon>
        <taxon>Actinomycetes</taxon>
        <taxon>Kitasatosporales</taxon>
        <taxon>Streptomycetaceae</taxon>
        <taxon>Streptomyces</taxon>
    </lineage>
</organism>
<proteinExistence type="predicted"/>
<dbReference type="Proteomes" id="UP001550044">
    <property type="component" value="Unassembled WGS sequence"/>
</dbReference>
<dbReference type="EMBL" id="JBEXIP010000056">
    <property type="protein sequence ID" value="MET8438309.1"/>
    <property type="molecule type" value="Genomic_DNA"/>
</dbReference>
<evidence type="ECO:0000313" key="2">
    <source>
        <dbReference type="Proteomes" id="UP001550044"/>
    </source>
</evidence>
<evidence type="ECO:0000313" key="1">
    <source>
        <dbReference type="EMBL" id="MET8438309.1"/>
    </source>
</evidence>
<gene>
    <name evidence="1" type="ORF">ABZV61_37430</name>
</gene>